<gene>
    <name evidence="1" type="ORF">NTE_00909</name>
</gene>
<keyword evidence="2" id="KW-1185">Reference proteome</keyword>
<dbReference type="HOGENOM" id="CLU_100103_1_0_2"/>
<dbReference type="EMBL" id="CP007174">
    <property type="protein sequence ID" value="AIF82985.1"/>
    <property type="molecule type" value="Genomic_DNA"/>
</dbReference>
<dbReference type="AlphaFoldDB" id="A0A075MPA1"/>
<dbReference type="eggNOG" id="arCOG08805">
    <property type="taxonomic scope" value="Archaea"/>
</dbReference>
<proteinExistence type="predicted"/>
<dbReference type="KEGG" id="nev:NTE_00909"/>
<evidence type="ECO:0000313" key="1">
    <source>
        <dbReference type="EMBL" id="AIF82985.1"/>
    </source>
</evidence>
<dbReference type="Proteomes" id="UP000028194">
    <property type="component" value="Chromosome"/>
</dbReference>
<sequence length="205" mass="24361">MTIWKEKVYLASQNHTQQRYHRPRHLAYPTEAATFRFDKKLLAQLRLESKEKRINLNTVLNQIVRSHIEWHANAAKAGFMPIRKALIKRLFDPMTKEQIDALAADVSRGLIEETMMIIMTSQRTEEPVFELLERWIRVSGFNYRHEVTDDSHIFVIQHNMGENWSHYMGRLFEEAASEFMRVKPDTQVTENALFIRIREVYDKDL</sequence>
<organism evidence="1 2">
    <name type="scientific">Candidatus Nitrososphaera evergladensis SR1</name>
    <dbReference type="NCBI Taxonomy" id="1459636"/>
    <lineage>
        <taxon>Archaea</taxon>
        <taxon>Nitrososphaerota</taxon>
        <taxon>Nitrososphaeria</taxon>
        <taxon>Nitrososphaerales</taxon>
        <taxon>Nitrososphaeraceae</taxon>
        <taxon>Nitrososphaera</taxon>
    </lineage>
</organism>
<reference evidence="1 2" key="1">
    <citation type="journal article" date="2014" name="PLoS ONE">
        <title>Genome Sequence of Candidatus Nitrososphaera evergladensis from Group I.1b Enriched from Everglades Soil Reveals Novel Genomic Features of the Ammonia-Oxidizing Archaea.</title>
        <authorList>
            <person name="Zhalnina K.V."/>
            <person name="Dias R."/>
            <person name="Leonard M.T."/>
            <person name="Dorr de Quadros P."/>
            <person name="Camargo F.A."/>
            <person name="Drew J.C."/>
            <person name="Farmerie W.G."/>
            <person name="Daroub S.H."/>
            <person name="Triplett E.W."/>
        </authorList>
    </citation>
    <scope>NUCLEOTIDE SEQUENCE [LARGE SCALE GENOMIC DNA]</scope>
    <source>
        <strain evidence="1 2">SR1</strain>
    </source>
</reference>
<name>A0A075MPA1_9ARCH</name>
<evidence type="ECO:0000313" key="2">
    <source>
        <dbReference type="Proteomes" id="UP000028194"/>
    </source>
</evidence>
<protein>
    <submittedName>
        <fullName evidence="1">Uncharacterized protein</fullName>
    </submittedName>
</protein>
<accession>A0A075MPA1</accession>